<reference evidence="3" key="1">
    <citation type="submission" date="2022-03" db="EMBL/GenBank/DDBJ databases">
        <authorList>
            <person name="Vrbovska V."/>
            <person name="Kovarovic V."/>
            <person name="Botka T."/>
            <person name="Pantucek R."/>
        </authorList>
    </citation>
    <scope>NUCLEOTIDE SEQUENCE</scope>
    <source>
        <strain evidence="3">CCM 2609</strain>
    </source>
</reference>
<protein>
    <submittedName>
        <fullName evidence="3">FAD-dependent oxidoreductase</fullName>
    </submittedName>
</protein>
<dbReference type="Pfam" id="PF01266">
    <property type="entry name" value="DAO"/>
    <property type="match status" value="1"/>
</dbReference>
<reference evidence="3" key="2">
    <citation type="submission" date="2022-04" db="EMBL/GenBank/DDBJ databases">
        <title>Antimicrobial genetic elements in methicillin-resistant Macrococcus armenti.</title>
        <authorList>
            <person name="Keller J.E."/>
            <person name="Schwendener S."/>
            <person name="Pantucek R."/>
            <person name="Perreten V."/>
        </authorList>
    </citation>
    <scope>NUCLEOTIDE SEQUENCE</scope>
    <source>
        <strain evidence="3">CCM 2609</strain>
    </source>
</reference>
<evidence type="ECO:0000313" key="4">
    <source>
        <dbReference type="Proteomes" id="UP000830343"/>
    </source>
</evidence>
<accession>A0ABY3ZUS9</accession>
<evidence type="ECO:0000256" key="1">
    <source>
        <dbReference type="ARBA" id="ARBA00023002"/>
    </source>
</evidence>
<dbReference type="Gene3D" id="3.50.50.60">
    <property type="entry name" value="FAD/NAD(P)-binding domain"/>
    <property type="match status" value="1"/>
</dbReference>
<dbReference type="Proteomes" id="UP000830343">
    <property type="component" value="Chromosome"/>
</dbReference>
<organism evidence="3 4">
    <name type="scientific">Macrococcus armenti</name>
    <dbReference type="NCBI Taxonomy" id="2875764"/>
    <lineage>
        <taxon>Bacteria</taxon>
        <taxon>Bacillati</taxon>
        <taxon>Bacillota</taxon>
        <taxon>Bacilli</taxon>
        <taxon>Bacillales</taxon>
        <taxon>Staphylococcaceae</taxon>
        <taxon>Macrococcus</taxon>
    </lineage>
</organism>
<dbReference type="PANTHER" id="PTHR13847">
    <property type="entry name" value="SARCOSINE DEHYDROGENASE-RELATED"/>
    <property type="match status" value="1"/>
</dbReference>
<keyword evidence="4" id="KW-1185">Reference proteome</keyword>
<evidence type="ECO:0000313" key="3">
    <source>
        <dbReference type="EMBL" id="UOB20642.1"/>
    </source>
</evidence>
<dbReference type="InterPro" id="IPR006076">
    <property type="entry name" value="FAD-dep_OxRdtase"/>
</dbReference>
<proteinExistence type="predicted"/>
<evidence type="ECO:0000259" key="2">
    <source>
        <dbReference type="Pfam" id="PF01266"/>
    </source>
</evidence>
<feature type="domain" description="FAD dependent oxidoreductase" evidence="2">
    <location>
        <begin position="7"/>
        <end position="340"/>
    </location>
</feature>
<dbReference type="InterPro" id="IPR036188">
    <property type="entry name" value="FAD/NAD-bd_sf"/>
</dbReference>
<dbReference type="RefSeq" id="WP_243365948.1">
    <property type="nucleotide sequence ID" value="NZ_CP094348.1"/>
</dbReference>
<dbReference type="SUPFAM" id="SSF51905">
    <property type="entry name" value="FAD/NAD(P)-binding domain"/>
    <property type="match status" value="1"/>
</dbReference>
<dbReference type="Gene3D" id="3.30.9.10">
    <property type="entry name" value="D-Amino Acid Oxidase, subunit A, domain 2"/>
    <property type="match status" value="1"/>
</dbReference>
<dbReference type="EMBL" id="CP094348">
    <property type="protein sequence ID" value="UOB20642.1"/>
    <property type="molecule type" value="Genomic_DNA"/>
</dbReference>
<gene>
    <name evidence="3" type="ORF">MRZ06_00740</name>
</gene>
<keyword evidence="1" id="KW-0560">Oxidoreductase</keyword>
<dbReference type="PANTHER" id="PTHR13847:SF289">
    <property type="entry name" value="GLYCINE OXIDASE"/>
    <property type="match status" value="1"/>
</dbReference>
<sequence>MVITKFDVLIIGGGIIGQSIGYHLKKEDITIGIIDDYNGCRATHAAGGMLGAQNEFYDDSPLFQLCIEGQYMMKDFADELFRLGHDIDYCQHGLLKIASHDGANDLRQQYDFLSSQFTTTKLYEGSLHKFANGHIRNHDLAMWIPTDGQVNAVKYHTALMQLNDDITFIDDRVIRVESLHANEFIVTTNRGTYHCERLVVAAGMYSGTILKSLNVDFHMHGVKGEVMTIYHPSLCMKETLFQTNGHYIVPKAEDLYLVGATTSLNQENIVHEEGLTWLKSMTYNLLPELMNGEIKDTRCGFRPDSALHRPVIDEVQNGVFVATGHYRNGILLSKITGKLVHKLMFDKNNPLAIKYQNKFKLEDSRETIC</sequence>
<dbReference type="SUPFAM" id="SSF54373">
    <property type="entry name" value="FAD-linked reductases, C-terminal domain"/>
    <property type="match status" value="1"/>
</dbReference>
<name>A0ABY3ZUS9_9STAP</name>